<dbReference type="SUPFAM" id="SSF53613">
    <property type="entry name" value="Ribokinase-like"/>
    <property type="match status" value="1"/>
</dbReference>
<keyword evidence="5" id="KW-0547">Nucleotide-binding</keyword>
<dbReference type="CDD" id="cd01169">
    <property type="entry name" value="HMPP_kinase"/>
    <property type="match status" value="1"/>
</dbReference>
<evidence type="ECO:0000256" key="7">
    <source>
        <dbReference type="ARBA" id="ARBA00022840"/>
    </source>
</evidence>
<dbReference type="AlphaFoldDB" id="A0AAW8SYH0"/>
<evidence type="ECO:0000313" key="16">
    <source>
        <dbReference type="Proteomes" id="UP001249240"/>
    </source>
</evidence>
<evidence type="ECO:0000256" key="9">
    <source>
        <dbReference type="ARBA" id="ARBA00042307"/>
    </source>
</evidence>
<dbReference type="PANTHER" id="PTHR20858:SF19">
    <property type="entry name" value="PYRIDOXINE KINASE"/>
    <property type="match status" value="1"/>
</dbReference>
<keyword evidence="8" id="KW-0460">Magnesium</keyword>
<dbReference type="EMBL" id="JARPXM010000011">
    <property type="protein sequence ID" value="MDT2538869.1"/>
    <property type="molecule type" value="Genomic_DNA"/>
</dbReference>
<dbReference type="PANTHER" id="PTHR20858">
    <property type="entry name" value="PHOSPHOMETHYLPYRIMIDINE KINASE"/>
    <property type="match status" value="1"/>
</dbReference>
<evidence type="ECO:0000256" key="6">
    <source>
        <dbReference type="ARBA" id="ARBA00022777"/>
    </source>
</evidence>
<accession>A0AAW8SYH0</accession>
<dbReference type="InterPro" id="IPR029056">
    <property type="entry name" value="Ribokinase-like"/>
</dbReference>
<dbReference type="RefSeq" id="WP_010744857.1">
    <property type="nucleotide sequence ID" value="NZ_BAAAXM010000038.1"/>
</dbReference>
<evidence type="ECO:0000256" key="11">
    <source>
        <dbReference type="ARBA" id="ARBA00042396"/>
    </source>
</evidence>
<dbReference type="Proteomes" id="UP001249240">
    <property type="component" value="Unassembled WGS sequence"/>
</dbReference>
<organism evidence="15 16">
    <name type="scientific">Enterococcus raffinosus</name>
    <dbReference type="NCBI Taxonomy" id="71452"/>
    <lineage>
        <taxon>Bacteria</taxon>
        <taxon>Bacillati</taxon>
        <taxon>Bacillota</taxon>
        <taxon>Bacilli</taxon>
        <taxon>Lactobacillales</taxon>
        <taxon>Enterococcaceae</taxon>
        <taxon>Enterococcus</taxon>
    </lineage>
</organism>
<dbReference type="InterPro" id="IPR013749">
    <property type="entry name" value="PM/HMP-P_kinase-1"/>
</dbReference>
<dbReference type="InterPro" id="IPR004399">
    <property type="entry name" value="HMP/HMP-P_kinase_dom"/>
</dbReference>
<evidence type="ECO:0000259" key="14">
    <source>
        <dbReference type="Pfam" id="PF08543"/>
    </source>
</evidence>
<dbReference type="GO" id="GO:0008478">
    <property type="term" value="F:pyridoxal kinase activity"/>
    <property type="evidence" value="ECO:0007669"/>
    <property type="project" value="UniProtKB-EC"/>
</dbReference>
<evidence type="ECO:0000256" key="1">
    <source>
        <dbReference type="ARBA" id="ARBA00009879"/>
    </source>
</evidence>
<dbReference type="NCBIfam" id="NF009078">
    <property type="entry name" value="PRK12413.1"/>
    <property type="match status" value="1"/>
</dbReference>
<dbReference type="GO" id="GO:0046872">
    <property type="term" value="F:metal ion binding"/>
    <property type="evidence" value="ECO:0007669"/>
    <property type="project" value="UniProtKB-KW"/>
</dbReference>
<name>A0AAW8SYH0_9ENTE</name>
<evidence type="ECO:0000256" key="13">
    <source>
        <dbReference type="ARBA" id="ARBA00049293"/>
    </source>
</evidence>
<keyword evidence="6 15" id="KW-0418">Kinase</keyword>
<dbReference type="GO" id="GO:0009228">
    <property type="term" value="P:thiamine biosynthetic process"/>
    <property type="evidence" value="ECO:0007669"/>
    <property type="project" value="InterPro"/>
</dbReference>
<comment type="caution">
    <text evidence="15">The sequence shown here is derived from an EMBL/GenBank/DDBJ whole genome shotgun (WGS) entry which is preliminary data.</text>
</comment>
<evidence type="ECO:0000256" key="5">
    <source>
        <dbReference type="ARBA" id="ARBA00022741"/>
    </source>
</evidence>
<evidence type="ECO:0000256" key="8">
    <source>
        <dbReference type="ARBA" id="ARBA00022842"/>
    </source>
</evidence>
<dbReference type="EC" id="2.7.1.35" evidence="2"/>
<keyword evidence="7" id="KW-0067">ATP-binding</keyword>
<evidence type="ECO:0000256" key="4">
    <source>
        <dbReference type="ARBA" id="ARBA00022723"/>
    </source>
</evidence>
<dbReference type="GO" id="GO:0008972">
    <property type="term" value="F:phosphomethylpyrimidine kinase activity"/>
    <property type="evidence" value="ECO:0007669"/>
    <property type="project" value="InterPro"/>
</dbReference>
<gene>
    <name evidence="15" type="ORF">P7D78_12055</name>
</gene>
<evidence type="ECO:0000256" key="3">
    <source>
        <dbReference type="ARBA" id="ARBA00022679"/>
    </source>
</evidence>
<comment type="similarity">
    <text evidence="1">Belongs to the ThiD family.</text>
</comment>
<evidence type="ECO:0000313" key="15">
    <source>
        <dbReference type="EMBL" id="MDT2538869.1"/>
    </source>
</evidence>
<feature type="domain" description="Pyridoxamine kinase/Phosphomethylpyrimidine kinase" evidence="14">
    <location>
        <begin position="12"/>
        <end position="253"/>
    </location>
</feature>
<dbReference type="GO" id="GO:0005829">
    <property type="term" value="C:cytosol"/>
    <property type="evidence" value="ECO:0007669"/>
    <property type="project" value="TreeGrafter"/>
</dbReference>
<protein>
    <recommendedName>
        <fullName evidence="2">pyridoxal kinase</fullName>
        <ecNumber evidence="2">2.7.1.35</ecNumber>
    </recommendedName>
    <alternativeName>
        <fullName evidence="10">PN/PL/PM kinase</fullName>
    </alternativeName>
    <alternativeName>
        <fullName evidence="11">Pyridoxal kinase</fullName>
    </alternativeName>
    <alternativeName>
        <fullName evidence="9">Pyridoxamine kinase</fullName>
    </alternativeName>
    <alternativeName>
        <fullName evidence="12">Vitamin B6 kinase</fullName>
    </alternativeName>
</protein>
<keyword evidence="4" id="KW-0479">Metal-binding</keyword>
<keyword evidence="3 15" id="KW-0808">Transferase</keyword>
<evidence type="ECO:0000256" key="10">
    <source>
        <dbReference type="ARBA" id="ARBA00042348"/>
    </source>
</evidence>
<evidence type="ECO:0000256" key="12">
    <source>
        <dbReference type="ARBA" id="ARBA00042531"/>
    </source>
</evidence>
<dbReference type="GO" id="GO:0005524">
    <property type="term" value="F:ATP binding"/>
    <property type="evidence" value="ECO:0007669"/>
    <property type="project" value="UniProtKB-KW"/>
</dbReference>
<dbReference type="GO" id="GO:0008902">
    <property type="term" value="F:hydroxymethylpyrimidine kinase activity"/>
    <property type="evidence" value="ECO:0007669"/>
    <property type="project" value="TreeGrafter"/>
</dbReference>
<proteinExistence type="inferred from homology"/>
<sequence>MTKAVLTIAGSDTLAGGGLQSDLKTFENYQLFGVTAITCIAVVKNREFEIKDLSSELLKDQLNTIDENLNLAGIKIGLVHQLDSLEIVKNFLQFFHGPIVLDPVMAFKETDHVYSETYREKLIELFPLATIVTPNLKEAEILSQQKITNLEEMKQAAKKIVALGAPTVVIKGGERLSGDLASDLFFDGTQLEFFSKPKLTSGAINGAGCSFASAITSNLVLGEPLIDAIRHSKEYVYQGIKNGILLKNGEGNVWFGDRVRTEAKA</sequence>
<reference evidence="15" key="1">
    <citation type="submission" date="2023-03" db="EMBL/GenBank/DDBJ databases">
        <authorList>
            <person name="Shen W."/>
            <person name="Cai J."/>
        </authorList>
    </citation>
    <scope>NUCLEOTIDE SEQUENCE</scope>
    <source>
        <strain evidence="15">B646-2</strain>
    </source>
</reference>
<dbReference type="Pfam" id="PF08543">
    <property type="entry name" value="Phos_pyr_kin"/>
    <property type="match status" value="1"/>
</dbReference>
<comment type="catalytic activity">
    <reaction evidence="13">
        <text>pyridoxal + ATP = pyridoxal 5'-phosphate + ADP + H(+)</text>
        <dbReference type="Rhea" id="RHEA:10224"/>
        <dbReference type="ChEBI" id="CHEBI:15378"/>
        <dbReference type="ChEBI" id="CHEBI:17310"/>
        <dbReference type="ChEBI" id="CHEBI:30616"/>
        <dbReference type="ChEBI" id="CHEBI:456216"/>
        <dbReference type="ChEBI" id="CHEBI:597326"/>
        <dbReference type="EC" id="2.7.1.35"/>
    </reaction>
</comment>
<dbReference type="Gene3D" id="3.40.1190.20">
    <property type="match status" value="1"/>
</dbReference>
<evidence type="ECO:0000256" key="2">
    <source>
        <dbReference type="ARBA" id="ARBA00012104"/>
    </source>
</evidence>